<protein>
    <recommendedName>
        <fullName evidence="7">DNA polymerase eta</fullName>
    </recommendedName>
</protein>
<feature type="compositionally biased region" description="Gly residues" evidence="8">
    <location>
        <begin position="47"/>
        <end position="58"/>
    </location>
</feature>
<dbReference type="EMBL" id="JAEHOC010000016">
    <property type="protein sequence ID" value="KAG2434764.1"/>
    <property type="molecule type" value="Genomic_DNA"/>
</dbReference>
<dbReference type="Pfam" id="PF00817">
    <property type="entry name" value="IMS"/>
    <property type="match status" value="1"/>
</dbReference>
<feature type="compositionally biased region" description="Gly residues" evidence="8">
    <location>
        <begin position="214"/>
        <end position="224"/>
    </location>
</feature>
<feature type="compositionally biased region" description="Low complexity" evidence="8">
    <location>
        <begin position="870"/>
        <end position="885"/>
    </location>
</feature>
<dbReference type="PANTHER" id="PTHR45873:SF1">
    <property type="entry name" value="DNA POLYMERASE ETA"/>
    <property type="match status" value="1"/>
</dbReference>
<dbReference type="OrthoDB" id="5723at2759"/>
<feature type="compositionally biased region" description="Low complexity" evidence="8">
    <location>
        <begin position="579"/>
        <end position="590"/>
    </location>
</feature>
<feature type="compositionally biased region" description="Polar residues" evidence="8">
    <location>
        <begin position="534"/>
        <end position="549"/>
    </location>
</feature>
<dbReference type="InterPro" id="IPR052230">
    <property type="entry name" value="DNA_polymerase_eta"/>
</dbReference>
<gene>
    <name evidence="10" type="ORF">HXX76_007650</name>
</gene>
<dbReference type="Pfam" id="PF11799">
    <property type="entry name" value="IMS_C"/>
    <property type="match status" value="1"/>
</dbReference>
<evidence type="ECO:0000256" key="8">
    <source>
        <dbReference type="SAM" id="MobiDB-lite"/>
    </source>
</evidence>
<feature type="region of interest" description="Disordered" evidence="8">
    <location>
        <begin position="512"/>
        <end position="552"/>
    </location>
</feature>
<dbReference type="InterPro" id="IPR043502">
    <property type="entry name" value="DNA/RNA_pol_sf"/>
</dbReference>
<evidence type="ECO:0000256" key="7">
    <source>
        <dbReference type="ARBA" id="ARBA00044975"/>
    </source>
</evidence>
<dbReference type="InterPro" id="IPR001126">
    <property type="entry name" value="UmuC"/>
</dbReference>
<organism evidence="10 11">
    <name type="scientific">Chlamydomonas incerta</name>
    <dbReference type="NCBI Taxonomy" id="51695"/>
    <lineage>
        <taxon>Eukaryota</taxon>
        <taxon>Viridiplantae</taxon>
        <taxon>Chlorophyta</taxon>
        <taxon>core chlorophytes</taxon>
        <taxon>Chlorophyceae</taxon>
        <taxon>CS clade</taxon>
        <taxon>Chlamydomonadales</taxon>
        <taxon>Chlamydomonadaceae</taxon>
        <taxon>Chlamydomonas</taxon>
    </lineage>
</organism>
<feature type="compositionally biased region" description="Gly residues" evidence="8">
    <location>
        <begin position="825"/>
        <end position="840"/>
    </location>
</feature>
<dbReference type="PANTHER" id="PTHR45873">
    <property type="entry name" value="DNA POLYMERASE ETA"/>
    <property type="match status" value="1"/>
</dbReference>
<evidence type="ECO:0000256" key="1">
    <source>
        <dbReference type="ARBA" id="ARBA00004123"/>
    </source>
</evidence>
<name>A0A835T6K0_CHLIN</name>
<feature type="region of interest" description="Disordered" evidence="8">
    <location>
        <begin position="579"/>
        <end position="703"/>
    </location>
</feature>
<dbReference type="GO" id="GO:0005657">
    <property type="term" value="C:replication fork"/>
    <property type="evidence" value="ECO:0007669"/>
    <property type="project" value="TreeGrafter"/>
</dbReference>
<accession>A0A835T6K0</accession>
<dbReference type="Pfam" id="PF21704">
    <property type="entry name" value="POLH-Rev1_HhH"/>
    <property type="match status" value="1"/>
</dbReference>
<dbReference type="GO" id="GO:0006281">
    <property type="term" value="P:DNA repair"/>
    <property type="evidence" value="ECO:0007669"/>
    <property type="project" value="UniProtKB-KW"/>
</dbReference>
<reference evidence="10" key="1">
    <citation type="journal article" date="2020" name="bioRxiv">
        <title>Comparative genomics of Chlamydomonas.</title>
        <authorList>
            <person name="Craig R.J."/>
            <person name="Hasan A.R."/>
            <person name="Ness R.W."/>
            <person name="Keightley P.D."/>
        </authorList>
    </citation>
    <scope>NUCLEOTIDE SEQUENCE</scope>
    <source>
        <strain evidence="10">SAG 7.73</strain>
    </source>
</reference>
<sequence>MRVREARKLCPQLRLVHVETINVGVWHPWRAGAGDGESGSPVKASDGPGGGGGGGGNGSFRRNEAKASLAPYREASGQIMALLGSVLRLTAGAATATATATAATAATAAAGGAGPGPGSGGCLLEKASVDEAFLDVTTLVDEELRQLEAQAAATSADGTGAGTGAGTGHPSAAAAAAGSAAATAAGSALSVPGAEELEQHGQQDGWGLEDEEPGGGGGGGGGGEAAGRLSGALLAAARQVAEASVVVGGPPQLMNETDRRLVVGGLIAQRLRRAVHEHLAFTCSAGVAVNKLLAKVASARNKPDKQTLVLPRGVADLLTDLPLAKLRGLGGKLGAALEAAFGAVTAGQVAGLPLEALQRALGERSGLWVSQVVRGQCSEPVTPKDKPKSLLSCKSFEPTSSPPELQRWLTILAEELVGRCAADEAAHRRRARTLVLHYRGPSPRERSVRCGFPAHGREGPSAAAIAKAAMDLLRRQSDAVPCSRLAIAAAEFDDPPAAGAAAITRFFTQPGQRAGGGCSGGGGGGQGTQHQPQKLEQQPKGQAQQTKVQQPAPRDLRALFAAPPPPQQTMAAAPVPAPVAEAAAAAGPAVEDTHEEGEEELRGGDGDEDRWMWSPGGIDGGGGGWSEGEEEGGLGAYGGQHNHDHPAKRRRTAEAMPGPPGPAAPVVSTQQRDTQHQQQQPDTQQQPASLADGSQQQQQALPASLAEWLPSASQQQQQQQQQHTHLPALIHPHHLLTAPPDLDPGGRAAPPDTGACEQVVDLDADPGNGLDQQTAAAAAPGPDPAAGGLDPGFGDVDLEEQRRILHEIELARLRALPGKPSNGGRAAGGGGAGRGGGRGRGGGKPHGRGAGAAPTAGTGGAGRGQMRLTALLQPGRGQQAQQQRR</sequence>
<evidence type="ECO:0000256" key="5">
    <source>
        <dbReference type="ARBA" id="ARBA00023204"/>
    </source>
</evidence>
<dbReference type="GO" id="GO:0046872">
    <property type="term" value="F:metal ion binding"/>
    <property type="evidence" value="ECO:0007669"/>
    <property type="project" value="UniProtKB-KW"/>
</dbReference>
<keyword evidence="6" id="KW-0539">Nucleus</keyword>
<dbReference type="PROSITE" id="PS50173">
    <property type="entry name" value="UMUC"/>
    <property type="match status" value="1"/>
</dbReference>
<dbReference type="GO" id="GO:0009314">
    <property type="term" value="P:response to radiation"/>
    <property type="evidence" value="ECO:0007669"/>
    <property type="project" value="TreeGrafter"/>
</dbReference>
<dbReference type="SUPFAM" id="SSF100879">
    <property type="entry name" value="Lesion bypass DNA polymerase (Y-family), little finger domain"/>
    <property type="match status" value="1"/>
</dbReference>
<dbReference type="SUPFAM" id="SSF56672">
    <property type="entry name" value="DNA/RNA polymerases"/>
    <property type="match status" value="1"/>
</dbReference>
<evidence type="ECO:0000256" key="6">
    <source>
        <dbReference type="ARBA" id="ARBA00023242"/>
    </source>
</evidence>
<feature type="compositionally biased region" description="Gly residues" evidence="8">
    <location>
        <begin position="617"/>
        <end position="626"/>
    </location>
</feature>
<dbReference type="Gene3D" id="3.30.1490.100">
    <property type="entry name" value="DNA polymerase, Y-family, little finger domain"/>
    <property type="match status" value="1"/>
</dbReference>
<feature type="compositionally biased region" description="Low complexity" evidence="8">
    <location>
        <begin position="775"/>
        <end position="795"/>
    </location>
</feature>
<proteinExistence type="predicted"/>
<keyword evidence="4" id="KW-0227">DNA damage</keyword>
<comment type="caution">
    <text evidence="10">The sequence shown here is derived from an EMBL/GenBank/DDBJ whole genome shotgun (WGS) entry which is preliminary data.</text>
</comment>
<feature type="region of interest" description="Disordered" evidence="8">
    <location>
        <begin position="32"/>
        <end position="62"/>
    </location>
</feature>
<dbReference type="GO" id="GO:0003887">
    <property type="term" value="F:DNA-directed DNA polymerase activity"/>
    <property type="evidence" value="ECO:0007669"/>
    <property type="project" value="TreeGrafter"/>
</dbReference>
<dbReference type="InterPro" id="IPR043128">
    <property type="entry name" value="Rev_trsase/Diguanyl_cyclase"/>
</dbReference>
<evidence type="ECO:0000259" key="9">
    <source>
        <dbReference type="PROSITE" id="PS50173"/>
    </source>
</evidence>
<feature type="region of interest" description="Disordered" evidence="8">
    <location>
        <begin position="197"/>
        <end position="224"/>
    </location>
</feature>
<dbReference type="Proteomes" id="UP000650467">
    <property type="component" value="Unassembled WGS sequence"/>
</dbReference>
<evidence type="ECO:0000256" key="3">
    <source>
        <dbReference type="ARBA" id="ARBA00022723"/>
    </source>
</evidence>
<dbReference type="GO" id="GO:0035861">
    <property type="term" value="C:site of double-strand break"/>
    <property type="evidence" value="ECO:0007669"/>
    <property type="project" value="TreeGrafter"/>
</dbReference>
<feature type="compositionally biased region" description="Low complexity" evidence="8">
    <location>
        <begin position="664"/>
        <end position="703"/>
    </location>
</feature>
<keyword evidence="3" id="KW-0479">Metal-binding</keyword>
<comment type="subcellular location">
    <subcellularLocation>
        <location evidence="1">Nucleus</location>
    </subcellularLocation>
</comment>
<keyword evidence="5" id="KW-0234">DNA repair</keyword>
<feature type="region of interest" description="Disordered" evidence="8">
    <location>
        <begin position="816"/>
        <end position="885"/>
    </location>
</feature>
<feature type="domain" description="UmuC" evidence="9">
    <location>
        <begin position="269"/>
        <end position="330"/>
    </location>
</feature>
<dbReference type="InterPro" id="IPR017961">
    <property type="entry name" value="DNA_pol_Y-fam_little_finger"/>
</dbReference>
<evidence type="ECO:0000313" key="10">
    <source>
        <dbReference type="EMBL" id="KAG2434764.1"/>
    </source>
</evidence>
<dbReference type="Gene3D" id="3.30.70.270">
    <property type="match status" value="1"/>
</dbReference>
<feature type="region of interest" description="Disordered" evidence="8">
    <location>
        <begin position="734"/>
        <end position="795"/>
    </location>
</feature>
<evidence type="ECO:0000313" key="11">
    <source>
        <dbReference type="Proteomes" id="UP000650467"/>
    </source>
</evidence>
<dbReference type="AlphaFoldDB" id="A0A835T6K0"/>
<dbReference type="Gene3D" id="1.10.150.20">
    <property type="entry name" value="5' to 3' exonuclease, C-terminal subdomain"/>
    <property type="match status" value="1"/>
</dbReference>
<dbReference type="GO" id="GO:0003684">
    <property type="term" value="F:damaged DNA binding"/>
    <property type="evidence" value="ECO:0007669"/>
    <property type="project" value="InterPro"/>
</dbReference>
<keyword evidence="11" id="KW-1185">Reference proteome</keyword>
<evidence type="ECO:0000256" key="4">
    <source>
        <dbReference type="ARBA" id="ARBA00022763"/>
    </source>
</evidence>
<dbReference type="InterPro" id="IPR036775">
    <property type="entry name" value="DNA_pol_Y-fam_lit_finger_sf"/>
</dbReference>
<dbReference type="GO" id="GO:0005634">
    <property type="term" value="C:nucleus"/>
    <property type="evidence" value="ECO:0007669"/>
    <property type="project" value="UniProtKB-SubCell"/>
</dbReference>
<feature type="compositionally biased region" description="Basic and acidic residues" evidence="8">
    <location>
        <begin position="600"/>
        <end position="611"/>
    </location>
</feature>
<dbReference type="GO" id="GO:0042276">
    <property type="term" value="P:error-prone translesion synthesis"/>
    <property type="evidence" value="ECO:0007669"/>
    <property type="project" value="TreeGrafter"/>
</dbReference>
<keyword evidence="2" id="KW-0808">Transferase</keyword>
<evidence type="ECO:0000256" key="2">
    <source>
        <dbReference type="ARBA" id="ARBA00022679"/>
    </source>
</evidence>
<feature type="compositionally biased region" description="Gly residues" evidence="8">
    <location>
        <begin position="513"/>
        <end position="527"/>
    </location>
</feature>